<dbReference type="EMBL" id="VBOT01000130">
    <property type="protein sequence ID" value="TMQ48968.1"/>
    <property type="molecule type" value="Genomic_DNA"/>
</dbReference>
<dbReference type="GO" id="GO:0006352">
    <property type="term" value="P:DNA-templated transcription initiation"/>
    <property type="evidence" value="ECO:0007669"/>
    <property type="project" value="InterPro"/>
</dbReference>
<dbReference type="InterPro" id="IPR013325">
    <property type="entry name" value="RNA_pol_sigma_r2"/>
</dbReference>
<comment type="similarity">
    <text evidence="1">Belongs to the sigma-70 factor family. ECF subfamily.</text>
</comment>
<dbReference type="NCBIfam" id="TIGR02937">
    <property type="entry name" value="sigma70-ECF"/>
    <property type="match status" value="1"/>
</dbReference>
<dbReference type="SUPFAM" id="SSF88946">
    <property type="entry name" value="Sigma2 domain of RNA polymerase sigma factors"/>
    <property type="match status" value="1"/>
</dbReference>
<organism evidence="7 8">
    <name type="scientific">Eiseniibacteriota bacterium</name>
    <dbReference type="NCBI Taxonomy" id="2212470"/>
    <lineage>
        <taxon>Bacteria</taxon>
        <taxon>Candidatus Eiseniibacteriota</taxon>
    </lineage>
</organism>
<dbReference type="InterPro" id="IPR013249">
    <property type="entry name" value="RNA_pol_sigma70_r4_t2"/>
</dbReference>
<sequence length="202" mass="23025">MTDPSQAPPPAEPFEALLAPVLDRAYALAYHLSRSRDDAEDLVQEAALQAFRAFHQFRPGTNFRAWYLHILTNCFFAQYRKRKREPRTLNIEDAEPLYLYSRTRELGMHEKTPDPASAVLGKLGEDQVHAAIQALPEEYRVVCALYFVEELAYQEIAGVLRCPVGTVRSRLHRGRKLLQKELWAAAREHGIVTAKAAPERVE</sequence>
<reference evidence="7 8" key="1">
    <citation type="journal article" date="2019" name="Nat. Microbiol.">
        <title>Mediterranean grassland soil C-N compound turnover is dependent on rainfall and depth, and is mediated by genomically divergent microorganisms.</title>
        <authorList>
            <person name="Diamond S."/>
            <person name="Andeer P.F."/>
            <person name="Li Z."/>
            <person name="Crits-Christoph A."/>
            <person name="Burstein D."/>
            <person name="Anantharaman K."/>
            <person name="Lane K.R."/>
            <person name="Thomas B.C."/>
            <person name="Pan C."/>
            <person name="Northen T.R."/>
            <person name="Banfield J.F."/>
        </authorList>
    </citation>
    <scope>NUCLEOTIDE SEQUENCE [LARGE SCALE GENOMIC DNA]</scope>
    <source>
        <strain evidence="7">WS_3</strain>
    </source>
</reference>
<evidence type="ECO:0000313" key="7">
    <source>
        <dbReference type="EMBL" id="TMQ48968.1"/>
    </source>
</evidence>
<proteinExistence type="inferred from homology"/>
<dbReference type="Proteomes" id="UP000320184">
    <property type="component" value="Unassembled WGS sequence"/>
</dbReference>
<dbReference type="InterPro" id="IPR007627">
    <property type="entry name" value="RNA_pol_sigma70_r2"/>
</dbReference>
<evidence type="ECO:0000256" key="3">
    <source>
        <dbReference type="ARBA" id="ARBA00023082"/>
    </source>
</evidence>
<dbReference type="PANTHER" id="PTHR43133">
    <property type="entry name" value="RNA POLYMERASE ECF-TYPE SIGMA FACTO"/>
    <property type="match status" value="1"/>
</dbReference>
<accession>A0A538SC77</accession>
<dbReference type="InterPro" id="IPR039425">
    <property type="entry name" value="RNA_pol_sigma-70-like"/>
</dbReference>
<dbReference type="PANTHER" id="PTHR43133:SF25">
    <property type="entry name" value="RNA POLYMERASE SIGMA FACTOR RFAY-RELATED"/>
    <property type="match status" value="1"/>
</dbReference>
<dbReference type="InterPro" id="IPR013324">
    <property type="entry name" value="RNA_pol_sigma_r3/r4-like"/>
</dbReference>
<dbReference type="Gene3D" id="1.10.1740.10">
    <property type="match status" value="1"/>
</dbReference>
<dbReference type="CDD" id="cd06171">
    <property type="entry name" value="Sigma70_r4"/>
    <property type="match status" value="1"/>
</dbReference>
<protein>
    <submittedName>
        <fullName evidence="7">Sigma-70 family RNA polymerase sigma factor</fullName>
    </submittedName>
</protein>
<name>A0A538SC77_UNCEI</name>
<keyword evidence="4" id="KW-0804">Transcription</keyword>
<evidence type="ECO:0000256" key="4">
    <source>
        <dbReference type="ARBA" id="ARBA00023163"/>
    </source>
</evidence>
<evidence type="ECO:0000256" key="2">
    <source>
        <dbReference type="ARBA" id="ARBA00023015"/>
    </source>
</evidence>
<keyword evidence="2" id="KW-0805">Transcription regulation</keyword>
<evidence type="ECO:0000256" key="1">
    <source>
        <dbReference type="ARBA" id="ARBA00010641"/>
    </source>
</evidence>
<dbReference type="Gene3D" id="1.10.10.10">
    <property type="entry name" value="Winged helix-like DNA-binding domain superfamily/Winged helix DNA-binding domain"/>
    <property type="match status" value="1"/>
</dbReference>
<dbReference type="GO" id="GO:0003677">
    <property type="term" value="F:DNA binding"/>
    <property type="evidence" value="ECO:0007669"/>
    <property type="project" value="InterPro"/>
</dbReference>
<keyword evidence="3" id="KW-0731">Sigma factor</keyword>
<comment type="caution">
    <text evidence="7">The sequence shown here is derived from an EMBL/GenBank/DDBJ whole genome shotgun (WGS) entry which is preliminary data.</text>
</comment>
<dbReference type="InterPro" id="IPR014284">
    <property type="entry name" value="RNA_pol_sigma-70_dom"/>
</dbReference>
<feature type="domain" description="RNA polymerase sigma-70 region 2" evidence="5">
    <location>
        <begin position="21"/>
        <end position="84"/>
    </location>
</feature>
<gene>
    <name evidence="7" type="ORF">E6K73_10810</name>
</gene>
<dbReference type="InterPro" id="IPR036388">
    <property type="entry name" value="WH-like_DNA-bd_sf"/>
</dbReference>
<dbReference type="GO" id="GO:0016987">
    <property type="term" value="F:sigma factor activity"/>
    <property type="evidence" value="ECO:0007669"/>
    <property type="project" value="UniProtKB-KW"/>
</dbReference>
<dbReference type="SUPFAM" id="SSF88659">
    <property type="entry name" value="Sigma3 and sigma4 domains of RNA polymerase sigma factors"/>
    <property type="match status" value="1"/>
</dbReference>
<evidence type="ECO:0000259" key="6">
    <source>
        <dbReference type="Pfam" id="PF08281"/>
    </source>
</evidence>
<evidence type="ECO:0000259" key="5">
    <source>
        <dbReference type="Pfam" id="PF04542"/>
    </source>
</evidence>
<evidence type="ECO:0000313" key="8">
    <source>
        <dbReference type="Proteomes" id="UP000320184"/>
    </source>
</evidence>
<feature type="domain" description="RNA polymerase sigma factor 70 region 4 type 2" evidence="6">
    <location>
        <begin position="126"/>
        <end position="178"/>
    </location>
</feature>
<dbReference type="Pfam" id="PF04542">
    <property type="entry name" value="Sigma70_r2"/>
    <property type="match status" value="1"/>
</dbReference>
<dbReference type="Pfam" id="PF08281">
    <property type="entry name" value="Sigma70_r4_2"/>
    <property type="match status" value="1"/>
</dbReference>
<dbReference type="AlphaFoldDB" id="A0A538SC77"/>